<organism evidence="2 3">
    <name type="scientific">Nocardioides aquaticus</name>
    <dbReference type="NCBI Taxonomy" id="160826"/>
    <lineage>
        <taxon>Bacteria</taxon>
        <taxon>Bacillati</taxon>
        <taxon>Actinomycetota</taxon>
        <taxon>Actinomycetes</taxon>
        <taxon>Propionibacteriales</taxon>
        <taxon>Nocardioidaceae</taxon>
        <taxon>Nocardioides</taxon>
    </lineage>
</organism>
<keyword evidence="1" id="KW-0812">Transmembrane</keyword>
<protein>
    <recommendedName>
        <fullName evidence="4">DUF1700 domain-containing protein</fullName>
    </recommendedName>
</protein>
<feature type="transmembrane region" description="Helical" evidence="1">
    <location>
        <begin position="173"/>
        <end position="193"/>
    </location>
</feature>
<name>A0ABX8EN74_9ACTN</name>
<proteinExistence type="predicted"/>
<evidence type="ECO:0008006" key="4">
    <source>
        <dbReference type="Google" id="ProtNLM"/>
    </source>
</evidence>
<dbReference type="RefSeq" id="WP_214057252.1">
    <property type="nucleotide sequence ID" value="NZ_BAAAHS010000154.1"/>
</dbReference>
<sequence length="238" mass="24378">MSPQTTHPLVTRYLTELDALLHGIDPLERAEVVMGVHEHVESALEGTARTDADVRAALAEVGPATAVAEEAYAGRPVPAGSPQPATARPWLPTTVAVLQGLALALVLLTYGTLGAFVSTSTSSSDGDFVVTDRDYVGSVFDAVALMVAAFPFWVLAVVLVAVAALWSGREKAVLMVLVPGCAVLLSGLPPLGYALVGDIGVYAGAGVAVVVALGGGATVLTVLVRRALRRSRAVAADS</sequence>
<dbReference type="Proteomes" id="UP000679307">
    <property type="component" value="Chromosome"/>
</dbReference>
<gene>
    <name evidence="2" type="ORF">ENKNEFLB_04388</name>
</gene>
<keyword evidence="3" id="KW-1185">Reference proteome</keyword>
<reference evidence="2 3" key="1">
    <citation type="submission" date="2021-05" db="EMBL/GenBank/DDBJ databases">
        <title>Complete genome of Nocardioides aquaticus KCTC 9944T isolated from meromictic and hypersaline Ekho Lake, Antarctica.</title>
        <authorList>
            <person name="Hwang K."/>
            <person name="Kim K.M."/>
            <person name="Choe H."/>
        </authorList>
    </citation>
    <scope>NUCLEOTIDE SEQUENCE [LARGE SCALE GENOMIC DNA]</scope>
    <source>
        <strain evidence="2 3">KCTC 9944</strain>
    </source>
</reference>
<keyword evidence="1" id="KW-0472">Membrane</keyword>
<accession>A0ABX8EN74</accession>
<keyword evidence="1" id="KW-1133">Transmembrane helix</keyword>
<evidence type="ECO:0000313" key="2">
    <source>
        <dbReference type="EMBL" id="QVT81969.1"/>
    </source>
</evidence>
<evidence type="ECO:0000256" key="1">
    <source>
        <dbReference type="SAM" id="Phobius"/>
    </source>
</evidence>
<feature type="transmembrane region" description="Helical" evidence="1">
    <location>
        <begin position="199"/>
        <end position="224"/>
    </location>
</feature>
<dbReference type="EMBL" id="CP075371">
    <property type="protein sequence ID" value="QVT81969.1"/>
    <property type="molecule type" value="Genomic_DNA"/>
</dbReference>
<evidence type="ECO:0000313" key="3">
    <source>
        <dbReference type="Proteomes" id="UP000679307"/>
    </source>
</evidence>
<feature type="transmembrane region" description="Helical" evidence="1">
    <location>
        <begin position="139"/>
        <end position="166"/>
    </location>
</feature>
<feature type="transmembrane region" description="Helical" evidence="1">
    <location>
        <begin position="95"/>
        <end position="119"/>
    </location>
</feature>